<protein>
    <recommendedName>
        <fullName evidence="3">Nudix hydrolase domain-containing protein</fullName>
    </recommendedName>
</protein>
<evidence type="ECO:0000256" key="1">
    <source>
        <dbReference type="ARBA" id="ARBA00005582"/>
    </source>
</evidence>
<dbReference type="PROSITE" id="PS51462">
    <property type="entry name" value="NUDIX"/>
    <property type="match status" value="1"/>
</dbReference>
<evidence type="ECO:0000313" key="4">
    <source>
        <dbReference type="EMBL" id="GGP09941.1"/>
    </source>
</evidence>
<evidence type="ECO:0000313" key="5">
    <source>
        <dbReference type="Proteomes" id="UP000641206"/>
    </source>
</evidence>
<dbReference type="Pfam" id="PF00293">
    <property type="entry name" value="NUDIX"/>
    <property type="match status" value="1"/>
</dbReference>
<keyword evidence="2" id="KW-0378">Hydrolase</keyword>
<gene>
    <name evidence="4" type="ORF">GCM10011346_16060</name>
</gene>
<dbReference type="CDD" id="cd03674">
    <property type="entry name" value="NUDIX_Hydrolase"/>
    <property type="match status" value="1"/>
</dbReference>
<dbReference type="Proteomes" id="UP000641206">
    <property type="component" value="Unassembled WGS sequence"/>
</dbReference>
<dbReference type="PANTHER" id="PTHR43736:SF1">
    <property type="entry name" value="DIHYDRONEOPTERIN TRIPHOSPHATE DIPHOSPHATASE"/>
    <property type="match status" value="1"/>
</dbReference>
<name>A0ABQ2NT47_9BACI</name>
<dbReference type="Gene3D" id="3.90.79.10">
    <property type="entry name" value="Nucleoside Triphosphate Pyrophosphohydrolase"/>
    <property type="match status" value="1"/>
</dbReference>
<evidence type="ECO:0000259" key="3">
    <source>
        <dbReference type="PROSITE" id="PS51462"/>
    </source>
</evidence>
<dbReference type="InterPro" id="IPR000086">
    <property type="entry name" value="NUDIX_hydrolase_dom"/>
</dbReference>
<evidence type="ECO:0000256" key="2">
    <source>
        <dbReference type="ARBA" id="ARBA00022801"/>
    </source>
</evidence>
<organism evidence="4 5">
    <name type="scientific">Oceanobacillus neutriphilus</name>
    <dbReference type="NCBI Taxonomy" id="531815"/>
    <lineage>
        <taxon>Bacteria</taxon>
        <taxon>Bacillati</taxon>
        <taxon>Bacillota</taxon>
        <taxon>Bacilli</taxon>
        <taxon>Bacillales</taxon>
        <taxon>Bacillaceae</taxon>
        <taxon>Oceanobacillus</taxon>
    </lineage>
</organism>
<dbReference type="SUPFAM" id="SSF55811">
    <property type="entry name" value="Nudix"/>
    <property type="match status" value="1"/>
</dbReference>
<proteinExistence type="inferred from homology"/>
<dbReference type="InterPro" id="IPR020476">
    <property type="entry name" value="Nudix_hydrolase"/>
</dbReference>
<sequence length="186" mass="21082">MQSSVVTDEIKKQVENYLSLYPEEQERLAPLIHQLNENNTDIFSRKSLPGHITASAIILKESDPDYMLMMLHQNLKKWLQPGGHVDPGERPIESAVRELKEETGMDGGVDAADFLVPLDIDIHPIPANPKKGEGDHQHYDFRYIVKVNTDVIPGNIENNKVAWVHIKNIDNTGLKILIEKLRQSMS</sequence>
<feature type="domain" description="Nudix hydrolase" evidence="3">
    <location>
        <begin position="49"/>
        <end position="186"/>
    </location>
</feature>
<comment type="similarity">
    <text evidence="1">Belongs to the Nudix hydrolase family.</text>
</comment>
<keyword evidence="5" id="KW-1185">Reference proteome</keyword>
<accession>A0ABQ2NT47</accession>
<dbReference type="EMBL" id="BMLW01000004">
    <property type="protein sequence ID" value="GGP09941.1"/>
    <property type="molecule type" value="Genomic_DNA"/>
</dbReference>
<comment type="caution">
    <text evidence="4">The sequence shown here is derived from an EMBL/GenBank/DDBJ whole genome shotgun (WGS) entry which is preliminary data.</text>
</comment>
<reference evidence="5" key="1">
    <citation type="journal article" date="2019" name="Int. J. Syst. Evol. Microbiol.">
        <title>The Global Catalogue of Microorganisms (GCM) 10K type strain sequencing project: providing services to taxonomists for standard genome sequencing and annotation.</title>
        <authorList>
            <consortium name="The Broad Institute Genomics Platform"/>
            <consortium name="The Broad Institute Genome Sequencing Center for Infectious Disease"/>
            <person name="Wu L."/>
            <person name="Ma J."/>
        </authorList>
    </citation>
    <scope>NUCLEOTIDE SEQUENCE [LARGE SCALE GENOMIC DNA]</scope>
    <source>
        <strain evidence="5">CGMCC 1.7693</strain>
    </source>
</reference>
<dbReference type="InterPro" id="IPR015797">
    <property type="entry name" value="NUDIX_hydrolase-like_dom_sf"/>
</dbReference>
<dbReference type="RefSeq" id="WP_188733933.1">
    <property type="nucleotide sequence ID" value="NZ_BMLW01000004.1"/>
</dbReference>
<dbReference type="PRINTS" id="PR00502">
    <property type="entry name" value="NUDIXFAMILY"/>
</dbReference>
<dbReference type="PANTHER" id="PTHR43736">
    <property type="entry name" value="ADP-RIBOSE PYROPHOSPHATASE"/>
    <property type="match status" value="1"/>
</dbReference>